<dbReference type="Gene3D" id="3.40.50.1820">
    <property type="entry name" value="alpha/beta hydrolase"/>
    <property type="match status" value="1"/>
</dbReference>
<gene>
    <name evidence="2" type="ORF">C1I63_05305</name>
</gene>
<dbReference type="EMBL" id="PZPL01000001">
    <property type="protein sequence ID" value="PTL72321.1"/>
    <property type="molecule type" value="Genomic_DNA"/>
</dbReference>
<dbReference type="GO" id="GO:0016787">
    <property type="term" value="F:hydrolase activity"/>
    <property type="evidence" value="ECO:0007669"/>
    <property type="project" value="UniProtKB-KW"/>
</dbReference>
<comment type="caution">
    <text evidence="2">The sequence shown here is derived from an EMBL/GenBank/DDBJ whole genome shotgun (WGS) entry which is preliminary data.</text>
</comment>
<evidence type="ECO:0000259" key="1">
    <source>
        <dbReference type="Pfam" id="PF12697"/>
    </source>
</evidence>
<dbReference type="InterPro" id="IPR029058">
    <property type="entry name" value="AB_hydrolase_fold"/>
</dbReference>
<reference evidence="2 3" key="1">
    <citation type="submission" date="2018-03" db="EMBL/GenBank/DDBJ databases">
        <title>Bacteriophage NCPPB3778 and a type I-E CRISPR drive the evolution of the US Biological Select Agent, Rathayibacter toxicus.</title>
        <authorList>
            <person name="Davis E.W.II."/>
            <person name="Tabima J.F."/>
            <person name="Weisberg A.J."/>
            <person name="Dantas Lopes L."/>
            <person name="Wiseman M.S."/>
            <person name="Wiseman M.S."/>
            <person name="Pupko T."/>
            <person name="Belcher M.S."/>
            <person name="Sechler A.J."/>
            <person name="Tancos M.A."/>
            <person name="Schroeder B.K."/>
            <person name="Murray T.D."/>
            <person name="Luster D.G."/>
            <person name="Schneider W.L."/>
            <person name="Rogers E."/>
            <person name="Andreote F.D."/>
            <person name="Grunwald N.J."/>
            <person name="Putnam M.L."/>
            <person name="Chang J.H."/>
        </authorList>
    </citation>
    <scope>NUCLEOTIDE SEQUENCE [LARGE SCALE GENOMIC DNA]</scope>
    <source>
        <strain evidence="2 3">DSM 15933</strain>
    </source>
</reference>
<protein>
    <submittedName>
        <fullName evidence="2">Alpha/beta hydrolase</fullName>
    </submittedName>
</protein>
<evidence type="ECO:0000313" key="2">
    <source>
        <dbReference type="EMBL" id="PTL72321.1"/>
    </source>
</evidence>
<evidence type="ECO:0000313" key="3">
    <source>
        <dbReference type="Proteomes" id="UP000241085"/>
    </source>
</evidence>
<dbReference type="InterPro" id="IPR000073">
    <property type="entry name" value="AB_hydrolase_1"/>
</dbReference>
<dbReference type="SUPFAM" id="SSF53474">
    <property type="entry name" value="alpha/beta-Hydrolases"/>
    <property type="match status" value="1"/>
</dbReference>
<keyword evidence="3" id="KW-1185">Reference proteome</keyword>
<organism evidence="2 3">
    <name type="scientific">Rathayibacter caricis DSM 15933</name>
    <dbReference type="NCBI Taxonomy" id="1328867"/>
    <lineage>
        <taxon>Bacteria</taxon>
        <taxon>Bacillati</taxon>
        <taxon>Actinomycetota</taxon>
        <taxon>Actinomycetes</taxon>
        <taxon>Micrococcales</taxon>
        <taxon>Microbacteriaceae</taxon>
        <taxon>Rathayibacter</taxon>
    </lineage>
</organism>
<sequence length="242" mass="25635">MRLMTRTSGSGPITVGLVHGLGASGATWQPLIDRMLADGRCTVTTVDLRGHGSSDRAASYGLEALADDLVETLPAGLHSIVGHSLGGPVLVRAVERLAPSRAIYLDPGFQLALPTTGIAGRLFWLVPLLSLGVAQALRARRSGAPTPLDPAARSLVEHAQEQFDRRMAIGVFRDVAFHPLAPAAPAVPSTLVLSDESPSVIPDALVGSLEHLGWGVRRLAGLNHDLHLEDPDRTFEALRDLL</sequence>
<dbReference type="RefSeq" id="WP_107574043.1">
    <property type="nucleotide sequence ID" value="NZ_PZPL01000001.1"/>
</dbReference>
<proteinExistence type="predicted"/>
<dbReference type="Proteomes" id="UP000241085">
    <property type="component" value="Unassembled WGS sequence"/>
</dbReference>
<dbReference type="Pfam" id="PF12697">
    <property type="entry name" value="Abhydrolase_6"/>
    <property type="match status" value="1"/>
</dbReference>
<name>A0A2T4US47_9MICO</name>
<feature type="domain" description="AB hydrolase-1" evidence="1">
    <location>
        <begin position="17"/>
        <end position="237"/>
    </location>
</feature>
<accession>A0A2T4US47</accession>
<dbReference type="InterPro" id="IPR050228">
    <property type="entry name" value="Carboxylesterase_BioH"/>
</dbReference>
<dbReference type="PANTHER" id="PTHR43194">
    <property type="entry name" value="HYDROLASE ALPHA/BETA FOLD FAMILY"/>
    <property type="match status" value="1"/>
</dbReference>
<dbReference type="PANTHER" id="PTHR43194:SF2">
    <property type="entry name" value="PEROXISOMAL MEMBRANE PROTEIN LPX1"/>
    <property type="match status" value="1"/>
</dbReference>
<keyword evidence="2" id="KW-0378">Hydrolase</keyword>
<dbReference type="AlphaFoldDB" id="A0A2T4US47"/>